<evidence type="ECO:0000256" key="1">
    <source>
        <dbReference type="SAM" id="Phobius"/>
    </source>
</evidence>
<sequence>MLYGITAVLGFMAVIFMFFFTLLHFLGKELHSHDAEHIDPLPKERH</sequence>
<accession>A0A497YJ21</accession>
<dbReference type="RefSeq" id="WP_167358028.1">
    <property type="nucleotide sequence ID" value="NZ_QBEW01000056.1"/>
</dbReference>
<dbReference type="Proteomes" id="UP000280791">
    <property type="component" value="Unassembled WGS sequence"/>
</dbReference>
<protein>
    <submittedName>
        <fullName evidence="2">Uncharacterized protein</fullName>
    </submittedName>
</protein>
<organism evidence="2 3">
    <name type="scientific">Planococcus citreus</name>
    <dbReference type="NCBI Taxonomy" id="1373"/>
    <lineage>
        <taxon>Bacteria</taxon>
        <taxon>Bacillati</taxon>
        <taxon>Bacillota</taxon>
        <taxon>Bacilli</taxon>
        <taxon>Bacillales</taxon>
        <taxon>Caryophanaceae</taxon>
        <taxon>Planococcus</taxon>
    </lineage>
</organism>
<evidence type="ECO:0000313" key="3">
    <source>
        <dbReference type="Proteomes" id="UP000280791"/>
    </source>
</evidence>
<reference evidence="2 3" key="1">
    <citation type="submission" date="2018-10" db="EMBL/GenBank/DDBJ databases">
        <title>Genomic Encyclopedia of Type Strains, Phase IV (KMG-IV): sequencing the most valuable type-strain genomes for metagenomic binning, comparative biology and taxonomic classification.</title>
        <authorList>
            <person name="Goeker M."/>
        </authorList>
    </citation>
    <scope>NUCLEOTIDE SEQUENCE [LARGE SCALE GENOMIC DNA]</scope>
    <source>
        <strain evidence="2 3">DSM 20549</strain>
    </source>
</reference>
<name>A0A497YJ21_9BACL</name>
<comment type="caution">
    <text evidence="2">The sequence shown here is derived from an EMBL/GenBank/DDBJ whole genome shotgun (WGS) entry which is preliminary data.</text>
</comment>
<gene>
    <name evidence="2" type="ORF">DFR62_3229</name>
</gene>
<dbReference type="AlphaFoldDB" id="A0A497YJ21"/>
<proteinExistence type="predicted"/>
<keyword evidence="1" id="KW-0812">Transmembrane</keyword>
<keyword evidence="3" id="KW-1185">Reference proteome</keyword>
<feature type="transmembrane region" description="Helical" evidence="1">
    <location>
        <begin position="6"/>
        <end position="26"/>
    </location>
</feature>
<dbReference type="EMBL" id="RCCP01000007">
    <property type="protein sequence ID" value="RLJ81619.1"/>
    <property type="molecule type" value="Genomic_DNA"/>
</dbReference>
<keyword evidence="1" id="KW-1133">Transmembrane helix</keyword>
<evidence type="ECO:0000313" key="2">
    <source>
        <dbReference type="EMBL" id="RLJ81619.1"/>
    </source>
</evidence>
<keyword evidence="1" id="KW-0472">Membrane</keyword>